<comment type="caution">
    <text evidence="2">The sequence shown here is derived from an EMBL/GenBank/DDBJ whole genome shotgun (WGS) entry which is preliminary data.</text>
</comment>
<sequence length="103" mass="11461">ISGVDDSHVFISSGQNVHLPCNNALPDCKSTRWIYISHSSVVDLISDGIKKKDTESHERLSLGSDCSLNIKNITKEDYGLYICRQYVNEEQGAGALVYLHVLH</sequence>
<dbReference type="InterPro" id="IPR013106">
    <property type="entry name" value="Ig_V-set"/>
</dbReference>
<dbReference type="SUPFAM" id="SSF48726">
    <property type="entry name" value="Immunoglobulin"/>
    <property type="match status" value="1"/>
</dbReference>
<name>A0ABR3NR66_9TELE</name>
<keyword evidence="3" id="KW-1185">Reference proteome</keyword>
<dbReference type="InterPro" id="IPR007110">
    <property type="entry name" value="Ig-like_dom"/>
</dbReference>
<dbReference type="SMART" id="SM00409">
    <property type="entry name" value="IG"/>
    <property type="match status" value="1"/>
</dbReference>
<feature type="non-terminal residue" evidence="2">
    <location>
        <position position="103"/>
    </location>
</feature>
<dbReference type="InterPro" id="IPR036179">
    <property type="entry name" value="Ig-like_dom_sf"/>
</dbReference>
<feature type="non-terminal residue" evidence="2">
    <location>
        <position position="1"/>
    </location>
</feature>
<organism evidence="2 3">
    <name type="scientific">Cirrhinus molitorella</name>
    <name type="common">mud carp</name>
    <dbReference type="NCBI Taxonomy" id="172907"/>
    <lineage>
        <taxon>Eukaryota</taxon>
        <taxon>Metazoa</taxon>
        <taxon>Chordata</taxon>
        <taxon>Craniata</taxon>
        <taxon>Vertebrata</taxon>
        <taxon>Euteleostomi</taxon>
        <taxon>Actinopterygii</taxon>
        <taxon>Neopterygii</taxon>
        <taxon>Teleostei</taxon>
        <taxon>Ostariophysi</taxon>
        <taxon>Cypriniformes</taxon>
        <taxon>Cyprinidae</taxon>
        <taxon>Labeoninae</taxon>
        <taxon>Labeonini</taxon>
        <taxon>Cirrhinus</taxon>
    </lineage>
</organism>
<evidence type="ECO:0000313" key="2">
    <source>
        <dbReference type="EMBL" id="KAL1279521.1"/>
    </source>
</evidence>
<gene>
    <name evidence="2" type="ORF">QQF64_026194</name>
</gene>
<evidence type="ECO:0000313" key="3">
    <source>
        <dbReference type="Proteomes" id="UP001558613"/>
    </source>
</evidence>
<dbReference type="Gene3D" id="2.60.40.10">
    <property type="entry name" value="Immunoglobulins"/>
    <property type="match status" value="1"/>
</dbReference>
<dbReference type="PANTHER" id="PTHR11422:SF5">
    <property type="entry name" value="DIVERSE IMMUNOGLOBULIN DOMAIN-CONTAINING PROTEIN 1.1 ISOFORM X1-RELATED"/>
    <property type="match status" value="1"/>
</dbReference>
<dbReference type="PANTHER" id="PTHR11422">
    <property type="entry name" value="T-CELL SURFACE GLYCOPROTEIN CD4"/>
    <property type="match status" value="1"/>
</dbReference>
<proteinExistence type="predicted"/>
<dbReference type="Proteomes" id="UP001558613">
    <property type="component" value="Unassembled WGS sequence"/>
</dbReference>
<dbReference type="InterPro" id="IPR003599">
    <property type="entry name" value="Ig_sub"/>
</dbReference>
<accession>A0ABR3NR66</accession>
<dbReference type="InterPro" id="IPR013783">
    <property type="entry name" value="Ig-like_fold"/>
</dbReference>
<protein>
    <recommendedName>
        <fullName evidence="1">Ig-like domain-containing protein</fullName>
    </recommendedName>
</protein>
<dbReference type="PROSITE" id="PS50835">
    <property type="entry name" value="IG_LIKE"/>
    <property type="match status" value="1"/>
</dbReference>
<evidence type="ECO:0000259" key="1">
    <source>
        <dbReference type="PROSITE" id="PS50835"/>
    </source>
</evidence>
<feature type="domain" description="Ig-like" evidence="1">
    <location>
        <begin position="1"/>
        <end position="84"/>
    </location>
</feature>
<reference evidence="2 3" key="1">
    <citation type="submission" date="2023-09" db="EMBL/GenBank/DDBJ databases">
        <authorList>
            <person name="Wang M."/>
        </authorList>
    </citation>
    <scope>NUCLEOTIDE SEQUENCE [LARGE SCALE GENOMIC DNA]</scope>
    <source>
        <strain evidence="2">GT-2023</strain>
        <tissue evidence="2">Liver</tissue>
    </source>
</reference>
<dbReference type="EMBL" id="JAYMGO010000003">
    <property type="protein sequence ID" value="KAL1279521.1"/>
    <property type="molecule type" value="Genomic_DNA"/>
</dbReference>
<dbReference type="Pfam" id="PF07686">
    <property type="entry name" value="V-set"/>
    <property type="match status" value="1"/>
</dbReference>